<dbReference type="Gene3D" id="1.10.10.10">
    <property type="entry name" value="Winged helix-like DNA-binding domain superfamily/Winged helix DNA-binding domain"/>
    <property type="match status" value="1"/>
</dbReference>
<dbReference type="InterPro" id="IPR012967">
    <property type="entry name" value="COMT_dimerisation"/>
</dbReference>
<evidence type="ECO:0000259" key="1">
    <source>
        <dbReference type="Pfam" id="PF08100"/>
    </source>
</evidence>
<protein>
    <recommendedName>
        <fullName evidence="1">O-methyltransferase dimerisation domain-containing protein</fullName>
    </recommendedName>
</protein>
<keyword evidence="3" id="KW-1185">Reference proteome</keyword>
<sequence length="140" mass="15525">MKVSPPYEETIVASNSSRIASEIFQGQTLLYNHLGRIVDIMCLKWIVDLWIPDIIHNHAQPVTFLELVSILQVASTKVSGVQSLIHYLTHKGFFEIVRIPDNIEEPEAYALTAASELLVKGSDLCLAPTVIVLLLHGVHA</sequence>
<dbReference type="InterPro" id="IPR016461">
    <property type="entry name" value="COMT-like"/>
</dbReference>
<dbReference type="AlphaFoldDB" id="A0ABD1M224"/>
<comment type="caution">
    <text evidence="2">The sequence shown here is derived from an EMBL/GenBank/DDBJ whole genome shotgun (WGS) entry which is preliminary data.</text>
</comment>
<organism evidence="2 3">
    <name type="scientific">Flemingia macrophylla</name>
    <dbReference type="NCBI Taxonomy" id="520843"/>
    <lineage>
        <taxon>Eukaryota</taxon>
        <taxon>Viridiplantae</taxon>
        <taxon>Streptophyta</taxon>
        <taxon>Embryophyta</taxon>
        <taxon>Tracheophyta</taxon>
        <taxon>Spermatophyta</taxon>
        <taxon>Magnoliopsida</taxon>
        <taxon>eudicotyledons</taxon>
        <taxon>Gunneridae</taxon>
        <taxon>Pentapetalae</taxon>
        <taxon>rosids</taxon>
        <taxon>fabids</taxon>
        <taxon>Fabales</taxon>
        <taxon>Fabaceae</taxon>
        <taxon>Papilionoideae</taxon>
        <taxon>50 kb inversion clade</taxon>
        <taxon>NPAAA clade</taxon>
        <taxon>indigoferoid/millettioid clade</taxon>
        <taxon>Phaseoleae</taxon>
        <taxon>Flemingia</taxon>
    </lineage>
</organism>
<name>A0ABD1M224_9FABA</name>
<dbReference type="InterPro" id="IPR036390">
    <property type="entry name" value="WH_DNA-bd_sf"/>
</dbReference>
<feature type="domain" description="O-methyltransferase dimerisation" evidence="1">
    <location>
        <begin position="32"/>
        <end position="120"/>
    </location>
</feature>
<gene>
    <name evidence="2" type="ORF">Fmac_017427</name>
</gene>
<dbReference type="Pfam" id="PF08100">
    <property type="entry name" value="Dimerisation"/>
    <property type="match status" value="1"/>
</dbReference>
<dbReference type="Proteomes" id="UP001603857">
    <property type="component" value="Unassembled WGS sequence"/>
</dbReference>
<evidence type="ECO:0000313" key="2">
    <source>
        <dbReference type="EMBL" id="KAL2329846.1"/>
    </source>
</evidence>
<reference evidence="2 3" key="1">
    <citation type="submission" date="2024-08" db="EMBL/GenBank/DDBJ databases">
        <title>Insights into the chromosomal genome structure of Flemingia macrophylla.</title>
        <authorList>
            <person name="Ding Y."/>
            <person name="Zhao Y."/>
            <person name="Bi W."/>
            <person name="Wu M."/>
            <person name="Zhao G."/>
            <person name="Gong Y."/>
            <person name="Li W."/>
            <person name="Zhang P."/>
        </authorList>
    </citation>
    <scope>NUCLEOTIDE SEQUENCE [LARGE SCALE GENOMIC DNA]</scope>
    <source>
        <strain evidence="2">DYQJB</strain>
        <tissue evidence="2">Leaf</tissue>
    </source>
</reference>
<dbReference type="PROSITE" id="PS51683">
    <property type="entry name" value="SAM_OMT_II"/>
    <property type="match status" value="1"/>
</dbReference>
<dbReference type="InterPro" id="IPR036388">
    <property type="entry name" value="WH-like_DNA-bd_sf"/>
</dbReference>
<dbReference type="SUPFAM" id="SSF46785">
    <property type="entry name" value="Winged helix' DNA-binding domain"/>
    <property type="match status" value="1"/>
</dbReference>
<dbReference type="EMBL" id="JBGMDY010000006">
    <property type="protein sequence ID" value="KAL2329846.1"/>
    <property type="molecule type" value="Genomic_DNA"/>
</dbReference>
<proteinExistence type="predicted"/>
<evidence type="ECO:0000313" key="3">
    <source>
        <dbReference type="Proteomes" id="UP001603857"/>
    </source>
</evidence>
<accession>A0ABD1M224</accession>